<evidence type="ECO:0000256" key="1">
    <source>
        <dbReference type="SAM" id="MobiDB-lite"/>
    </source>
</evidence>
<sequence>MPASTATTAADDLEQRSVRTRRCACLASALPAAPTQTTELALYKAFPQDPPTHAAPTNADLASRRRGASHLHTTRAALRPSRRLDVRSHGPSS</sequence>
<name>A0ABQ0KXS9_MYCCL</name>
<gene>
    <name evidence="2" type="ORF">MCHLO_00044</name>
</gene>
<feature type="region of interest" description="Disordered" evidence="1">
    <location>
        <begin position="47"/>
        <end position="93"/>
    </location>
</feature>
<evidence type="ECO:0000313" key="3">
    <source>
        <dbReference type="Proteomes" id="UP000815677"/>
    </source>
</evidence>
<protein>
    <submittedName>
        <fullName evidence="2">Uncharacterized protein</fullName>
    </submittedName>
</protein>
<dbReference type="EMBL" id="DF837736">
    <property type="protein sequence ID" value="GAT42326.1"/>
    <property type="molecule type" value="Genomic_DNA"/>
</dbReference>
<feature type="compositionally biased region" description="Basic residues" evidence="1">
    <location>
        <begin position="64"/>
        <end position="73"/>
    </location>
</feature>
<reference evidence="2" key="1">
    <citation type="submission" date="2014-09" db="EMBL/GenBank/DDBJ databases">
        <title>Genome sequence of the luminous mushroom Mycena chlorophos for searching fungal bioluminescence genes.</title>
        <authorList>
            <person name="Tanaka Y."/>
            <person name="Kasuga D."/>
            <person name="Oba Y."/>
            <person name="Hase S."/>
            <person name="Sato K."/>
            <person name="Oba Y."/>
            <person name="Sakakibara Y."/>
        </authorList>
    </citation>
    <scope>NUCLEOTIDE SEQUENCE</scope>
</reference>
<proteinExistence type="predicted"/>
<accession>A0ABQ0KXS9</accession>
<evidence type="ECO:0000313" key="2">
    <source>
        <dbReference type="EMBL" id="GAT42326.1"/>
    </source>
</evidence>
<keyword evidence="3" id="KW-1185">Reference proteome</keyword>
<dbReference type="Proteomes" id="UP000815677">
    <property type="component" value="Unassembled WGS sequence"/>
</dbReference>
<organism evidence="2 3">
    <name type="scientific">Mycena chlorophos</name>
    <name type="common">Agaric fungus</name>
    <name type="synonym">Agaricus chlorophos</name>
    <dbReference type="NCBI Taxonomy" id="658473"/>
    <lineage>
        <taxon>Eukaryota</taxon>
        <taxon>Fungi</taxon>
        <taxon>Dikarya</taxon>
        <taxon>Basidiomycota</taxon>
        <taxon>Agaricomycotina</taxon>
        <taxon>Agaricomycetes</taxon>
        <taxon>Agaricomycetidae</taxon>
        <taxon>Agaricales</taxon>
        <taxon>Marasmiineae</taxon>
        <taxon>Mycenaceae</taxon>
        <taxon>Mycena</taxon>
    </lineage>
</organism>
<feature type="compositionally biased region" description="Basic and acidic residues" evidence="1">
    <location>
        <begin position="82"/>
        <end position="93"/>
    </location>
</feature>